<protein>
    <recommendedName>
        <fullName evidence="3">FXSXX-COOH protein</fullName>
    </recommendedName>
</protein>
<keyword evidence="2" id="KW-1185">Reference proteome</keyword>
<dbReference type="Proteomes" id="UP001330827">
    <property type="component" value="Chromosome"/>
</dbReference>
<dbReference type="EMBL" id="CP109114">
    <property type="protein sequence ID" value="WSC14914.1"/>
    <property type="molecule type" value="Genomic_DNA"/>
</dbReference>
<name>A0ABZ1G4U0_9ACTN</name>
<organism evidence="1 2">
    <name type="scientific">Streptomyces brevispora</name>
    <dbReference type="NCBI Taxonomy" id="887462"/>
    <lineage>
        <taxon>Bacteria</taxon>
        <taxon>Bacillati</taxon>
        <taxon>Actinomycetota</taxon>
        <taxon>Actinomycetes</taxon>
        <taxon>Kitasatosporales</taxon>
        <taxon>Streptomycetaceae</taxon>
        <taxon>Streptomyces</taxon>
    </lineage>
</organism>
<sequence>MNAQMTTTVRMATLIPGGEAVETPIGTLTVPVTNGVIAPADLLEALGGLLRRASDHLLSIDPADFELAPPGVGESRS</sequence>
<evidence type="ECO:0008006" key="3">
    <source>
        <dbReference type="Google" id="ProtNLM"/>
    </source>
</evidence>
<evidence type="ECO:0000313" key="2">
    <source>
        <dbReference type="Proteomes" id="UP001330827"/>
    </source>
</evidence>
<accession>A0ABZ1G4U0</accession>
<reference evidence="1 2" key="1">
    <citation type="submission" date="2022-10" db="EMBL/GenBank/DDBJ databases">
        <title>The complete genomes of actinobacterial strains from the NBC collection.</title>
        <authorList>
            <person name="Joergensen T.S."/>
            <person name="Alvarez Arevalo M."/>
            <person name="Sterndorff E.B."/>
            <person name="Faurdal D."/>
            <person name="Vuksanovic O."/>
            <person name="Mourched A.-S."/>
            <person name="Charusanti P."/>
            <person name="Shaw S."/>
            <person name="Blin K."/>
            <person name="Weber T."/>
        </authorList>
    </citation>
    <scope>NUCLEOTIDE SEQUENCE [LARGE SCALE GENOMIC DNA]</scope>
    <source>
        <strain evidence="1 2">NBC 01769</strain>
    </source>
</reference>
<dbReference type="RefSeq" id="WP_326593824.1">
    <property type="nucleotide sequence ID" value="NZ_CP109114.1"/>
</dbReference>
<proteinExistence type="predicted"/>
<gene>
    <name evidence="1" type="ORF">OIE64_20115</name>
</gene>
<evidence type="ECO:0000313" key="1">
    <source>
        <dbReference type="EMBL" id="WSC14914.1"/>
    </source>
</evidence>